<evidence type="ECO:0000256" key="1">
    <source>
        <dbReference type="ARBA" id="ARBA00004141"/>
    </source>
</evidence>
<evidence type="ECO:0000259" key="12">
    <source>
        <dbReference type="Pfam" id="PF01529"/>
    </source>
</evidence>
<dbReference type="PANTHER" id="PTHR22883">
    <property type="entry name" value="ZINC FINGER DHHC DOMAIN CONTAINING PROTEIN"/>
    <property type="match status" value="1"/>
</dbReference>
<evidence type="ECO:0000256" key="10">
    <source>
        <dbReference type="RuleBase" id="RU079119"/>
    </source>
</evidence>
<evidence type="ECO:0000313" key="14">
    <source>
        <dbReference type="Proteomes" id="UP000717515"/>
    </source>
</evidence>
<keyword evidence="3 10" id="KW-0812">Transmembrane</keyword>
<dbReference type="Proteomes" id="UP000717515">
    <property type="component" value="Unassembled WGS sequence"/>
</dbReference>
<feature type="compositionally biased region" description="Low complexity" evidence="11">
    <location>
        <begin position="626"/>
        <end position="636"/>
    </location>
</feature>
<proteinExistence type="inferred from homology"/>
<evidence type="ECO:0000313" key="13">
    <source>
        <dbReference type="EMBL" id="KAG9325075.1"/>
    </source>
</evidence>
<feature type="domain" description="Palmitoyltransferase DHHC" evidence="12">
    <location>
        <begin position="333"/>
        <end position="470"/>
    </location>
</feature>
<keyword evidence="7" id="KW-0449">Lipoprotein</keyword>
<dbReference type="InterPro" id="IPR001594">
    <property type="entry name" value="Palmitoyltrfase_DHHC"/>
</dbReference>
<keyword evidence="8 10" id="KW-0012">Acyltransferase</keyword>
<feature type="region of interest" description="Disordered" evidence="11">
    <location>
        <begin position="579"/>
        <end position="685"/>
    </location>
</feature>
<dbReference type="Pfam" id="PF01529">
    <property type="entry name" value="DHHC"/>
    <property type="match status" value="1"/>
</dbReference>
<dbReference type="PROSITE" id="PS50216">
    <property type="entry name" value="DHHC"/>
    <property type="match status" value="1"/>
</dbReference>
<dbReference type="GO" id="GO:0005783">
    <property type="term" value="C:endoplasmic reticulum"/>
    <property type="evidence" value="ECO:0007669"/>
    <property type="project" value="TreeGrafter"/>
</dbReference>
<feature type="region of interest" description="Disordered" evidence="11">
    <location>
        <begin position="269"/>
        <end position="303"/>
    </location>
</feature>
<evidence type="ECO:0000256" key="11">
    <source>
        <dbReference type="SAM" id="MobiDB-lite"/>
    </source>
</evidence>
<feature type="transmembrane region" description="Helical" evidence="10">
    <location>
        <begin position="434"/>
        <end position="460"/>
    </location>
</feature>
<evidence type="ECO:0000256" key="5">
    <source>
        <dbReference type="ARBA" id="ARBA00023136"/>
    </source>
</evidence>
<feature type="compositionally biased region" description="Pro residues" evidence="11">
    <location>
        <begin position="188"/>
        <end position="204"/>
    </location>
</feature>
<organism evidence="13 14">
    <name type="scientific">Mortierella alpina</name>
    <name type="common">Oleaginous fungus</name>
    <name type="synonym">Mortierella renispora</name>
    <dbReference type="NCBI Taxonomy" id="64518"/>
    <lineage>
        <taxon>Eukaryota</taxon>
        <taxon>Fungi</taxon>
        <taxon>Fungi incertae sedis</taxon>
        <taxon>Mucoromycota</taxon>
        <taxon>Mortierellomycotina</taxon>
        <taxon>Mortierellomycetes</taxon>
        <taxon>Mortierellales</taxon>
        <taxon>Mortierellaceae</taxon>
        <taxon>Mortierella</taxon>
    </lineage>
</organism>
<evidence type="ECO:0000256" key="3">
    <source>
        <dbReference type="ARBA" id="ARBA00022692"/>
    </source>
</evidence>
<dbReference type="AlphaFoldDB" id="A0A9P8D1R7"/>
<feature type="compositionally biased region" description="Low complexity" evidence="11">
    <location>
        <begin position="40"/>
        <end position="52"/>
    </location>
</feature>
<reference evidence="13" key="1">
    <citation type="submission" date="2021-07" db="EMBL/GenBank/DDBJ databases">
        <title>Draft genome of Mortierella alpina, strain LL118, isolated from an aspen leaf litter sample.</title>
        <authorList>
            <person name="Yang S."/>
            <person name="Vinatzer B.A."/>
        </authorList>
    </citation>
    <scope>NUCLEOTIDE SEQUENCE</scope>
    <source>
        <strain evidence="13">LL118</strain>
    </source>
</reference>
<feature type="compositionally biased region" description="Polar residues" evidence="11">
    <location>
        <begin position="584"/>
        <end position="598"/>
    </location>
</feature>
<feature type="region of interest" description="Disordered" evidence="11">
    <location>
        <begin position="186"/>
        <end position="244"/>
    </location>
</feature>
<dbReference type="GO" id="GO:0005794">
    <property type="term" value="C:Golgi apparatus"/>
    <property type="evidence" value="ECO:0007669"/>
    <property type="project" value="TreeGrafter"/>
</dbReference>
<evidence type="ECO:0000256" key="7">
    <source>
        <dbReference type="ARBA" id="ARBA00023288"/>
    </source>
</evidence>
<feature type="transmembrane region" description="Helical" evidence="10">
    <location>
        <begin position="379"/>
        <end position="403"/>
    </location>
</feature>
<dbReference type="EMBL" id="JAIFTL010000049">
    <property type="protein sequence ID" value="KAG9325075.1"/>
    <property type="molecule type" value="Genomic_DNA"/>
</dbReference>
<dbReference type="EC" id="2.3.1.225" evidence="10"/>
<feature type="compositionally biased region" description="Polar residues" evidence="11">
    <location>
        <begin position="234"/>
        <end position="244"/>
    </location>
</feature>
<keyword evidence="2 10" id="KW-0808">Transferase</keyword>
<feature type="region of interest" description="Disordered" evidence="11">
    <location>
        <begin position="30"/>
        <end position="54"/>
    </location>
</feature>
<evidence type="ECO:0000256" key="6">
    <source>
        <dbReference type="ARBA" id="ARBA00023139"/>
    </source>
</evidence>
<dbReference type="GO" id="GO:0006612">
    <property type="term" value="P:protein targeting to membrane"/>
    <property type="evidence" value="ECO:0007669"/>
    <property type="project" value="TreeGrafter"/>
</dbReference>
<protein>
    <recommendedName>
        <fullName evidence="10">Palmitoyltransferase</fullName>
        <ecNumber evidence="10">2.3.1.225</ecNumber>
    </recommendedName>
</protein>
<comment type="similarity">
    <text evidence="10">Belongs to the DHHC palmitoyltransferase family.</text>
</comment>
<comment type="catalytic activity">
    <reaction evidence="9 10">
        <text>L-cysteinyl-[protein] + hexadecanoyl-CoA = S-hexadecanoyl-L-cysteinyl-[protein] + CoA</text>
        <dbReference type="Rhea" id="RHEA:36683"/>
        <dbReference type="Rhea" id="RHEA-COMP:10131"/>
        <dbReference type="Rhea" id="RHEA-COMP:11032"/>
        <dbReference type="ChEBI" id="CHEBI:29950"/>
        <dbReference type="ChEBI" id="CHEBI:57287"/>
        <dbReference type="ChEBI" id="CHEBI:57379"/>
        <dbReference type="ChEBI" id="CHEBI:74151"/>
        <dbReference type="EC" id="2.3.1.225"/>
    </reaction>
</comment>
<comment type="subcellular location">
    <subcellularLocation>
        <location evidence="1">Membrane</location>
        <topology evidence="1">Multi-pass membrane protein</topology>
    </subcellularLocation>
</comment>
<keyword evidence="5 10" id="KW-0472">Membrane</keyword>
<evidence type="ECO:0000256" key="2">
    <source>
        <dbReference type="ARBA" id="ARBA00022679"/>
    </source>
</evidence>
<comment type="caution">
    <text evidence="13">The sequence shown here is derived from an EMBL/GenBank/DDBJ whole genome shotgun (WGS) entry which is preliminary data.</text>
</comment>
<evidence type="ECO:0000256" key="4">
    <source>
        <dbReference type="ARBA" id="ARBA00022989"/>
    </source>
</evidence>
<accession>A0A9P8D1R7</accession>
<keyword evidence="6" id="KW-0564">Palmitate</keyword>
<feature type="transmembrane region" description="Helical" evidence="10">
    <location>
        <begin position="160"/>
        <end position="182"/>
    </location>
</feature>
<comment type="domain">
    <text evidence="10">The DHHC domain is required for palmitoyltransferase activity.</text>
</comment>
<feature type="transmembrane region" description="Helical" evidence="10">
    <location>
        <begin position="124"/>
        <end position="140"/>
    </location>
</feature>
<sequence length="685" mass="74145">MTSLQQDRQLATTGITTTTAPAAVVVSGTTGGAQSAAHPTDSTIDSTTDSTTHSAASMQMPMTIDGYRIHSSALAAPLSASQNLTAMNAAQHAAALAAHDHAGTDGAASRSAGSVGLPDSVSRLLPVALSALIVYIYYVYTFRVCIDYILHELHRPTQAYIYLGVFNVLTLLFFISYARTIFRKPGSPLKPPQRIPPPPIPPTTTPYRPQRAPKPFSPGARGRINEHPEGLAATDSTPLLRNNQHSGIVQTPSTQSYQSTSHTVNLISSTTKQDHGQKAASSTVSTPPPSNMGHANGIHDGPTNPTVRIEIGQDEGTERLPEATLSISKKDGGARWCDLCKIVKPDRCHHCSECDTCVLRMDHHCPWVNGCIGYGNHKFFYLFILYGSLLAIWGVTTMVPLLFTAIRRCDMVGPWIGMSDTSQQQPRCVFNVQWVVITIISTVLAFLIVSFTAAHTFYIVKNRTTIESLQDVRNTFIKVDYTSVPASSLTLPSYTMSGTRFNVVMLERGLHLWDRGSCMTNWKSIMGPSWWLWFLPYDNTPGDGIHEVYNETIYQKLLADALAQAAELRARYGGGRASGIRRATGTSIHSAAPSTSRPGTVPANGGAESSQSTLISGLADKRSDSRASSNTSTSSKEISRRQDATPSLAVPPSRTRIWNRSRTSEDSDSSVSSLGRSLPTPRSSP</sequence>
<dbReference type="GO" id="GO:0019706">
    <property type="term" value="F:protein-cysteine S-palmitoyltransferase activity"/>
    <property type="evidence" value="ECO:0007669"/>
    <property type="project" value="UniProtKB-EC"/>
</dbReference>
<dbReference type="InterPro" id="IPR039859">
    <property type="entry name" value="PFA4/ZDH16/20/ERF2-like"/>
</dbReference>
<evidence type="ECO:0000256" key="9">
    <source>
        <dbReference type="ARBA" id="ARBA00048048"/>
    </source>
</evidence>
<dbReference type="GO" id="GO:0016020">
    <property type="term" value="C:membrane"/>
    <property type="evidence" value="ECO:0007669"/>
    <property type="project" value="UniProtKB-SubCell"/>
</dbReference>
<keyword evidence="4 10" id="KW-1133">Transmembrane helix</keyword>
<name>A0A9P8D1R7_MORAP</name>
<evidence type="ECO:0000256" key="8">
    <source>
        <dbReference type="ARBA" id="ARBA00023315"/>
    </source>
</evidence>
<gene>
    <name evidence="13" type="ORF">KVV02_008547</name>
</gene>